<dbReference type="Pfam" id="PF10589">
    <property type="entry name" value="NADH_4Fe-4S"/>
    <property type="match status" value="1"/>
</dbReference>
<dbReference type="Pfam" id="PF01512">
    <property type="entry name" value="Complex1_51K"/>
    <property type="match status" value="1"/>
</dbReference>
<dbReference type="SUPFAM" id="SSF46548">
    <property type="entry name" value="alpha-helical ferredoxin"/>
    <property type="match status" value="1"/>
</dbReference>
<keyword evidence="5" id="KW-0411">Iron-sulfur</keyword>
<dbReference type="GO" id="GO:0046872">
    <property type="term" value="F:metal ion binding"/>
    <property type="evidence" value="ECO:0007669"/>
    <property type="project" value="UniProtKB-KW"/>
</dbReference>
<dbReference type="InterPro" id="IPR036188">
    <property type="entry name" value="FAD/NAD-bd_sf"/>
</dbReference>
<accession>A0A9X4GZ77</accession>
<dbReference type="EMBL" id="JAKOAV010000014">
    <property type="protein sequence ID" value="MDF9408435.1"/>
    <property type="molecule type" value="Genomic_DNA"/>
</dbReference>
<dbReference type="InterPro" id="IPR037225">
    <property type="entry name" value="Nuo51_FMN-bd_sf"/>
</dbReference>
<dbReference type="InterPro" id="IPR028261">
    <property type="entry name" value="DPD_II"/>
</dbReference>
<dbReference type="NCBIfam" id="NF010120">
    <property type="entry name" value="PRK13596.1"/>
    <property type="match status" value="1"/>
</dbReference>
<evidence type="ECO:0000256" key="1">
    <source>
        <dbReference type="ARBA" id="ARBA00007523"/>
    </source>
</evidence>
<evidence type="ECO:0000256" key="5">
    <source>
        <dbReference type="ARBA" id="ARBA00023014"/>
    </source>
</evidence>
<dbReference type="Gene3D" id="3.10.20.600">
    <property type="match status" value="1"/>
</dbReference>
<evidence type="ECO:0000313" key="7">
    <source>
        <dbReference type="EMBL" id="MDF9408435.1"/>
    </source>
</evidence>
<name>A0A9X4GZ77_9FIRM</name>
<dbReference type="SUPFAM" id="SSF140490">
    <property type="entry name" value="Nqo1C-terminal domain-like"/>
    <property type="match status" value="1"/>
</dbReference>
<keyword evidence="4" id="KW-0408">Iron</keyword>
<evidence type="ECO:0000256" key="2">
    <source>
        <dbReference type="ARBA" id="ARBA00022485"/>
    </source>
</evidence>
<dbReference type="InterPro" id="IPR001949">
    <property type="entry name" value="NADH-UbQ_OxRdtase_51kDa_CS"/>
</dbReference>
<dbReference type="InterPro" id="IPR011538">
    <property type="entry name" value="Nuo51_FMN-bd"/>
</dbReference>
<feature type="domain" description="NADH-ubiquinone oxidoreductase 51kDa subunit iron-sulphur binding" evidence="6">
    <location>
        <begin position="439"/>
        <end position="484"/>
    </location>
</feature>
<dbReference type="Pfam" id="PF07992">
    <property type="entry name" value="Pyr_redox_2"/>
    <property type="match status" value="1"/>
</dbReference>
<dbReference type="Gene3D" id="3.50.50.60">
    <property type="entry name" value="FAD/NAD(P)-binding domain"/>
    <property type="match status" value="2"/>
</dbReference>
<evidence type="ECO:0000259" key="6">
    <source>
        <dbReference type="SMART" id="SM00928"/>
    </source>
</evidence>
<reference evidence="7" key="1">
    <citation type="submission" date="2022-02" db="EMBL/GenBank/DDBJ databases">
        <authorList>
            <person name="Leng L."/>
        </authorList>
    </citation>
    <scope>NUCLEOTIDE SEQUENCE</scope>
    <source>
        <strain evidence="7">JI</strain>
    </source>
</reference>
<dbReference type="PRINTS" id="PR00419">
    <property type="entry name" value="ADXRDTASE"/>
</dbReference>
<dbReference type="SUPFAM" id="SSF52833">
    <property type="entry name" value="Thioredoxin-like"/>
    <property type="match status" value="1"/>
</dbReference>
<dbReference type="PANTHER" id="PTHR43578">
    <property type="entry name" value="NADH-QUINONE OXIDOREDUCTASE SUBUNIT F"/>
    <property type="match status" value="1"/>
</dbReference>
<dbReference type="FunFam" id="1.20.1440.230:FF:000001">
    <property type="entry name" value="Mitochondrial NADH dehydrogenase flavoprotein 1"/>
    <property type="match status" value="1"/>
</dbReference>
<dbReference type="InterPro" id="IPR036249">
    <property type="entry name" value="Thioredoxin-like_sf"/>
</dbReference>
<keyword evidence="8" id="KW-1185">Reference proteome</keyword>
<proteinExistence type="inferred from homology"/>
<dbReference type="SUPFAM" id="SSF142019">
    <property type="entry name" value="Nqo1 FMN-binding domain-like"/>
    <property type="match status" value="1"/>
</dbReference>
<dbReference type="InterPro" id="IPR023753">
    <property type="entry name" value="FAD/NAD-binding_dom"/>
</dbReference>
<keyword evidence="3" id="KW-0479">Metal-binding</keyword>
<dbReference type="PANTHER" id="PTHR43578:SF3">
    <property type="entry name" value="NADH-QUINONE OXIDOREDUCTASE SUBUNIT F"/>
    <property type="match status" value="1"/>
</dbReference>
<dbReference type="PROSITE" id="PS00645">
    <property type="entry name" value="COMPLEX1_51K_2"/>
    <property type="match status" value="1"/>
</dbReference>
<dbReference type="RefSeq" id="WP_277443761.1">
    <property type="nucleotide sequence ID" value="NZ_JAKOAV010000014.1"/>
</dbReference>
<dbReference type="Gene3D" id="6.10.250.1450">
    <property type="match status" value="1"/>
</dbReference>
<dbReference type="Proteomes" id="UP001154312">
    <property type="component" value="Unassembled WGS sequence"/>
</dbReference>
<comment type="similarity">
    <text evidence="1">Belongs to the complex I 51 kDa subunit family.</text>
</comment>
<dbReference type="SUPFAM" id="SSF142984">
    <property type="entry name" value="Nqo1 middle domain-like"/>
    <property type="match status" value="1"/>
</dbReference>
<evidence type="ECO:0000256" key="4">
    <source>
        <dbReference type="ARBA" id="ARBA00023004"/>
    </source>
</evidence>
<comment type="caution">
    <text evidence="7">The sequence shown here is derived from an EMBL/GenBank/DDBJ whole genome shotgun (WGS) entry which is preliminary data.</text>
</comment>
<keyword evidence="2" id="KW-0004">4Fe-4S</keyword>
<dbReference type="Gene3D" id="3.40.30.10">
    <property type="entry name" value="Glutaredoxin"/>
    <property type="match status" value="1"/>
</dbReference>
<dbReference type="GO" id="GO:0008137">
    <property type="term" value="F:NADH dehydrogenase (ubiquinone) activity"/>
    <property type="evidence" value="ECO:0007669"/>
    <property type="project" value="InterPro"/>
</dbReference>
<dbReference type="InterPro" id="IPR019575">
    <property type="entry name" value="Nuop51_4Fe4S-bd"/>
</dbReference>
<dbReference type="Pfam" id="PF01257">
    <property type="entry name" value="2Fe-2S_thioredx"/>
    <property type="match status" value="1"/>
</dbReference>
<dbReference type="PROSITE" id="PS51257">
    <property type="entry name" value="PROKAR_LIPOPROTEIN"/>
    <property type="match status" value="1"/>
</dbReference>
<dbReference type="InterPro" id="IPR037207">
    <property type="entry name" value="Nuop51_4Fe4S-bd_sf"/>
</dbReference>
<dbReference type="GO" id="GO:0016491">
    <property type="term" value="F:oxidoreductase activity"/>
    <property type="evidence" value="ECO:0007669"/>
    <property type="project" value="InterPro"/>
</dbReference>
<dbReference type="NCBIfam" id="NF009410">
    <property type="entry name" value="PRK12771.1"/>
    <property type="match status" value="1"/>
</dbReference>
<sequence>MQFYRSHVLVCSGSACVLSGCQTVKEALAEGIKKQQLDNEIQLIETGCMGLCDLGPRLIVYPEGVVYCRVTAEDAEEIVNEHLLKGRIVERLVYRDPETQKPIPFMKDFPFLSKQTKIALRNAGLINPEDIEEYIGCEGYSALAKALSMSPGEVIAELKKSGLRGRGGAGFPTGLKWEFTAKANATQKYVVCNGDEGDPGAFMDRSVLEGDPHSVIEAMAIAGYTVGASKGYIYVRAEYPLAVERLRIAINQAREYGLLGEDILGKGFNFDLNVRVGAGAFVCGEETALLASIEGRRGEPRPRPPFPATEGLWGKPTLLNNVETYASIAPIILNGGDWYASRGTEKSRGTKVFALTGKVNNTGLIEVPMGIPLGEIIYDIGGGIMGGKKFKAAQTGGPSGGCIPVDHLNVGVDYESLAELGAIVGSGGLIVMDEDTCMVDLAKFFTEFCQEESCGKCAPCRIGTKRMLEILERITRGEGEEGDIERLIELCEYIKSTALCGLGQTAPNPVLSTIRYFRHEYEAHIRDKRCPASVCASLFNSPCQNTCPAGVDIPIYLDHIRNGRFYDAYMEVKRENPFPAVCGRVCHHPCEGKCNRAKLDEPLAVRALKRYAADWVYEQNKGFPVEPPGVATGKQVAIIGGGPAGLTAAYYLAKVGHRVTVFESLPFAGGMLKVGIPDYRLPAKTLAAEIKAIEGMGVTIKTNTRFGKDVTFADLEKQGFNAVFIAVGAHADQKLGVPGEELNGVISGINYLRDVKLGQAADVEGKTVLVVGGGNVAIDSARSAVRNGAKEVQVVYRRRKEDMPAFEDEIMEAEHEGVKFIFMTAPISVQGAGGQVTGLECQQSVPGDFDKSGRRRPVPVEDSNFVIPADVVIAAIGQNVQLDGITDAGVQTVRGLVAVDPDSMATNIPYIFAGGDCASGPDTAIGAIAHGKKAAAAIDKYLGGSGVVVEPRDIKREVSGEVIEDKRAREIATCLPVADRKSFAEVENGFTKGQAMAEAMRCLRCDVK</sequence>
<dbReference type="Gene3D" id="3.40.50.11540">
    <property type="entry name" value="NADH-ubiquinone oxidoreductase 51kDa subunit"/>
    <property type="match status" value="1"/>
</dbReference>
<evidence type="ECO:0000256" key="3">
    <source>
        <dbReference type="ARBA" id="ARBA00022723"/>
    </source>
</evidence>
<dbReference type="GO" id="GO:0051539">
    <property type="term" value="F:4 iron, 4 sulfur cluster binding"/>
    <property type="evidence" value="ECO:0007669"/>
    <property type="project" value="UniProtKB-KW"/>
</dbReference>
<dbReference type="Pfam" id="PF14691">
    <property type="entry name" value="Fer4_20"/>
    <property type="match status" value="1"/>
</dbReference>
<evidence type="ECO:0000313" key="8">
    <source>
        <dbReference type="Proteomes" id="UP001154312"/>
    </source>
</evidence>
<organism evidence="7 8">
    <name type="scientific">Pelotomaculum isophthalicicum JI</name>
    <dbReference type="NCBI Taxonomy" id="947010"/>
    <lineage>
        <taxon>Bacteria</taxon>
        <taxon>Bacillati</taxon>
        <taxon>Bacillota</taxon>
        <taxon>Clostridia</taxon>
        <taxon>Eubacteriales</taxon>
        <taxon>Desulfotomaculaceae</taxon>
        <taxon>Pelotomaculum</taxon>
    </lineage>
</organism>
<dbReference type="Gene3D" id="1.20.1440.230">
    <property type="entry name" value="NADH-ubiquinone oxidoreductase 51kDa subunit, iron-sulphur binding domain"/>
    <property type="match status" value="1"/>
</dbReference>
<dbReference type="CDD" id="cd02980">
    <property type="entry name" value="TRX_Fd_family"/>
    <property type="match status" value="1"/>
</dbReference>
<dbReference type="GO" id="GO:0010181">
    <property type="term" value="F:FMN binding"/>
    <property type="evidence" value="ECO:0007669"/>
    <property type="project" value="InterPro"/>
</dbReference>
<dbReference type="FunFam" id="3.40.50.11540:FF:000001">
    <property type="entry name" value="NADH dehydrogenase [ubiquinone] flavoprotein 1, mitochondrial"/>
    <property type="match status" value="1"/>
</dbReference>
<dbReference type="SMART" id="SM00928">
    <property type="entry name" value="NADH_4Fe-4S"/>
    <property type="match status" value="1"/>
</dbReference>
<gene>
    <name evidence="7" type="primary">nuoF</name>
    <name evidence="7" type="ORF">L7E55_08695</name>
</gene>
<protein>
    <submittedName>
        <fullName evidence="7">NADH-quinone oxidoreductase subunit NuoF</fullName>
    </submittedName>
</protein>
<dbReference type="AlphaFoldDB" id="A0A9X4GZ77"/>
<dbReference type="SUPFAM" id="SSF51971">
    <property type="entry name" value="Nucleotide-binding domain"/>
    <property type="match status" value="1"/>
</dbReference>